<dbReference type="EMBL" id="CALNXJ010000004">
    <property type="protein sequence ID" value="CAH3037685.1"/>
    <property type="molecule type" value="Genomic_DNA"/>
</dbReference>
<keyword evidence="12" id="KW-1185">Reference proteome</keyword>
<feature type="transmembrane region" description="Helical" evidence="9">
    <location>
        <begin position="105"/>
        <end position="122"/>
    </location>
</feature>
<keyword evidence="2" id="KW-1003">Cell membrane</keyword>
<evidence type="ECO:0000256" key="2">
    <source>
        <dbReference type="ARBA" id="ARBA00022475"/>
    </source>
</evidence>
<keyword evidence="5" id="KW-0297">G-protein coupled receptor</keyword>
<accession>A0AAU9VRW7</accession>
<dbReference type="PROSITE" id="PS50262">
    <property type="entry name" value="G_PROTEIN_RECEP_F1_2"/>
    <property type="match status" value="1"/>
</dbReference>
<dbReference type="InterPro" id="IPR050569">
    <property type="entry name" value="TAAR"/>
</dbReference>
<dbReference type="GO" id="GO:0004930">
    <property type="term" value="F:G protein-coupled receptor activity"/>
    <property type="evidence" value="ECO:0007669"/>
    <property type="project" value="UniProtKB-KW"/>
</dbReference>
<evidence type="ECO:0000256" key="1">
    <source>
        <dbReference type="ARBA" id="ARBA00004651"/>
    </source>
</evidence>
<dbReference type="CDD" id="cd00637">
    <property type="entry name" value="7tm_classA_rhodopsin-like"/>
    <property type="match status" value="1"/>
</dbReference>
<evidence type="ECO:0000313" key="12">
    <source>
        <dbReference type="Proteomes" id="UP001159428"/>
    </source>
</evidence>
<dbReference type="PANTHER" id="PTHR24249">
    <property type="entry name" value="HISTAMINE RECEPTOR-RELATED G-PROTEIN COUPLED RECEPTOR"/>
    <property type="match status" value="1"/>
</dbReference>
<dbReference type="PRINTS" id="PR00237">
    <property type="entry name" value="GPCRRHODOPSN"/>
</dbReference>
<evidence type="ECO:0000256" key="7">
    <source>
        <dbReference type="ARBA" id="ARBA00023170"/>
    </source>
</evidence>
<dbReference type="Proteomes" id="UP001159428">
    <property type="component" value="Unassembled WGS sequence"/>
</dbReference>
<protein>
    <recommendedName>
        <fullName evidence="10">G-protein coupled receptors family 1 profile domain-containing protein</fullName>
    </recommendedName>
</protein>
<feature type="transmembrane region" description="Helical" evidence="9">
    <location>
        <begin position="62"/>
        <end position="85"/>
    </location>
</feature>
<proteinExistence type="predicted"/>
<comment type="caution">
    <text evidence="11">The sequence shown here is derived from an EMBL/GenBank/DDBJ whole genome shotgun (WGS) entry which is preliminary data.</text>
</comment>
<feature type="non-terminal residue" evidence="11">
    <location>
        <position position="244"/>
    </location>
</feature>
<sequence length="244" mass="27385">MENETVHCSFIIDSPLRRLRMFPMNVAMLVLNGVFCLTATVQNMPVIAAIVKTPSLHTPSNVLLCSLALTDLTVGCVVHPVFVAFKARLLLGEFWCLLLLVKEGLLLYTGILSMLILLAISLERLIALRLHLRYGVLITIPRVLAVVIVTLLSWGLVVCTWPLGVSINVVSSISVAIMVVVAVALVAVCAEIFRILRRHQMVIWNQNKLQAEILTKKEICSRHFVCCRFVFCLLFPERFCYYSF</sequence>
<dbReference type="InterPro" id="IPR017452">
    <property type="entry name" value="GPCR_Rhodpsn_7TM"/>
</dbReference>
<dbReference type="Pfam" id="PF00001">
    <property type="entry name" value="7tm_1"/>
    <property type="match status" value="1"/>
</dbReference>
<keyword evidence="7" id="KW-0675">Receptor</keyword>
<dbReference type="GO" id="GO:0005886">
    <property type="term" value="C:plasma membrane"/>
    <property type="evidence" value="ECO:0007669"/>
    <property type="project" value="UniProtKB-SubCell"/>
</dbReference>
<keyword evidence="8" id="KW-0807">Transducer</keyword>
<feature type="transmembrane region" description="Helical" evidence="9">
    <location>
        <begin position="26"/>
        <end position="50"/>
    </location>
</feature>
<feature type="transmembrane region" description="Helical" evidence="9">
    <location>
        <begin position="143"/>
        <end position="163"/>
    </location>
</feature>
<organism evidence="11 12">
    <name type="scientific">Pocillopora meandrina</name>
    <dbReference type="NCBI Taxonomy" id="46732"/>
    <lineage>
        <taxon>Eukaryota</taxon>
        <taxon>Metazoa</taxon>
        <taxon>Cnidaria</taxon>
        <taxon>Anthozoa</taxon>
        <taxon>Hexacorallia</taxon>
        <taxon>Scleractinia</taxon>
        <taxon>Astrocoeniina</taxon>
        <taxon>Pocilloporidae</taxon>
        <taxon>Pocillopora</taxon>
    </lineage>
</organism>
<dbReference type="AlphaFoldDB" id="A0AAU9VRW7"/>
<evidence type="ECO:0000259" key="10">
    <source>
        <dbReference type="PROSITE" id="PS50262"/>
    </source>
</evidence>
<keyword evidence="4 9" id="KW-1133">Transmembrane helix</keyword>
<evidence type="ECO:0000256" key="3">
    <source>
        <dbReference type="ARBA" id="ARBA00022692"/>
    </source>
</evidence>
<evidence type="ECO:0000256" key="9">
    <source>
        <dbReference type="SAM" id="Phobius"/>
    </source>
</evidence>
<evidence type="ECO:0000256" key="5">
    <source>
        <dbReference type="ARBA" id="ARBA00023040"/>
    </source>
</evidence>
<evidence type="ECO:0000256" key="8">
    <source>
        <dbReference type="ARBA" id="ARBA00023224"/>
    </source>
</evidence>
<dbReference type="SUPFAM" id="SSF81321">
    <property type="entry name" value="Family A G protein-coupled receptor-like"/>
    <property type="match status" value="1"/>
</dbReference>
<keyword evidence="3 9" id="KW-0812">Transmembrane</keyword>
<feature type="domain" description="G-protein coupled receptors family 1 profile" evidence="10">
    <location>
        <begin position="42"/>
        <end position="244"/>
    </location>
</feature>
<dbReference type="InterPro" id="IPR000276">
    <property type="entry name" value="GPCR_Rhodpsn"/>
</dbReference>
<feature type="transmembrane region" description="Helical" evidence="9">
    <location>
        <begin position="169"/>
        <end position="193"/>
    </location>
</feature>
<gene>
    <name evidence="11" type="ORF">PMEA_00021293</name>
</gene>
<evidence type="ECO:0000313" key="11">
    <source>
        <dbReference type="EMBL" id="CAH3037685.1"/>
    </source>
</evidence>
<keyword evidence="6 9" id="KW-0472">Membrane</keyword>
<name>A0AAU9VRW7_9CNID</name>
<dbReference type="PANTHER" id="PTHR24249:SF372">
    <property type="entry name" value="G-PROTEIN COUPLED RECEPTORS FAMILY 1 PROFILE DOMAIN-CONTAINING PROTEIN"/>
    <property type="match status" value="1"/>
</dbReference>
<evidence type="ECO:0000256" key="6">
    <source>
        <dbReference type="ARBA" id="ARBA00023136"/>
    </source>
</evidence>
<evidence type="ECO:0000256" key="4">
    <source>
        <dbReference type="ARBA" id="ARBA00022989"/>
    </source>
</evidence>
<dbReference type="Gene3D" id="1.20.1070.10">
    <property type="entry name" value="Rhodopsin 7-helix transmembrane proteins"/>
    <property type="match status" value="1"/>
</dbReference>
<reference evidence="11 12" key="1">
    <citation type="submission" date="2022-05" db="EMBL/GenBank/DDBJ databases">
        <authorList>
            <consortium name="Genoscope - CEA"/>
            <person name="William W."/>
        </authorList>
    </citation>
    <scope>NUCLEOTIDE SEQUENCE [LARGE SCALE GENOMIC DNA]</scope>
</reference>
<comment type="subcellular location">
    <subcellularLocation>
        <location evidence="1">Cell membrane</location>
        <topology evidence="1">Multi-pass membrane protein</topology>
    </subcellularLocation>
</comment>